<accession>A0A448PGY0</accession>
<keyword evidence="2" id="KW-0812">Transmembrane</keyword>
<evidence type="ECO:0000313" key="3">
    <source>
        <dbReference type="EMBL" id="VEI14195.1"/>
    </source>
</evidence>
<dbReference type="Proteomes" id="UP000268658">
    <property type="component" value="Chromosome"/>
</dbReference>
<feature type="transmembrane region" description="Helical" evidence="2">
    <location>
        <begin position="83"/>
        <end position="102"/>
    </location>
</feature>
<protein>
    <submittedName>
        <fullName evidence="3">Uncharacterized protein</fullName>
    </submittedName>
</protein>
<feature type="compositionally biased region" description="Pro residues" evidence="1">
    <location>
        <begin position="29"/>
        <end position="38"/>
    </location>
</feature>
<keyword evidence="2" id="KW-1133">Transmembrane helix</keyword>
<keyword evidence="2" id="KW-0472">Membrane</keyword>
<feature type="transmembrane region" description="Helical" evidence="2">
    <location>
        <begin position="108"/>
        <end position="129"/>
    </location>
</feature>
<name>A0A448PGY0_ACTVI</name>
<feature type="transmembrane region" description="Helical" evidence="2">
    <location>
        <begin position="141"/>
        <end position="159"/>
    </location>
</feature>
<reference evidence="3 4" key="1">
    <citation type="submission" date="2018-12" db="EMBL/GenBank/DDBJ databases">
        <authorList>
            <consortium name="Pathogen Informatics"/>
        </authorList>
    </citation>
    <scope>NUCLEOTIDE SEQUENCE [LARGE SCALE GENOMIC DNA]</scope>
    <source>
        <strain evidence="3 4">NCTC10951</strain>
    </source>
</reference>
<evidence type="ECO:0000256" key="1">
    <source>
        <dbReference type="SAM" id="MobiDB-lite"/>
    </source>
</evidence>
<dbReference type="AlphaFoldDB" id="A0A448PGY0"/>
<proteinExistence type="predicted"/>
<evidence type="ECO:0000313" key="4">
    <source>
        <dbReference type="Proteomes" id="UP000268658"/>
    </source>
</evidence>
<evidence type="ECO:0000256" key="2">
    <source>
        <dbReference type="SAM" id="Phobius"/>
    </source>
</evidence>
<gene>
    <name evidence="3" type="ORF">NCTC10951_00048</name>
</gene>
<dbReference type="EMBL" id="LR134477">
    <property type="protein sequence ID" value="VEI14195.1"/>
    <property type="molecule type" value="Genomic_DNA"/>
</dbReference>
<organism evidence="3 4">
    <name type="scientific">Actinomyces viscosus</name>
    <dbReference type="NCBI Taxonomy" id="1656"/>
    <lineage>
        <taxon>Bacteria</taxon>
        <taxon>Bacillati</taxon>
        <taxon>Actinomycetota</taxon>
        <taxon>Actinomycetes</taxon>
        <taxon>Actinomycetales</taxon>
        <taxon>Actinomycetaceae</taxon>
        <taxon>Actinomyces</taxon>
    </lineage>
</organism>
<dbReference type="OrthoDB" id="3260867at2"/>
<sequence length="163" mass="16206">MKSAAGIDYVDVSPGRNAGDAVDDRALPTPAPVSPSSPSPDASLDTTGAEGAEGSETATASTDFEAVVEAPVLVSGDVHAVMLGLWASGLRCVMVYAVAPAVGAAGPLAVGTALVIQVAGAAVSLSGAHSLWTRRCRGRRVYALITALTCLCTLAALLAPTGF</sequence>
<feature type="compositionally biased region" description="Low complexity" evidence="1">
    <location>
        <begin position="39"/>
        <end position="60"/>
    </location>
</feature>
<feature type="region of interest" description="Disordered" evidence="1">
    <location>
        <begin position="1"/>
        <end position="60"/>
    </location>
</feature>
<dbReference type="RefSeq" id="WP_126412912.1">
    <property type="nucleotide sequence ID" value="NZ_JASPER010000016.1"/>
</dbReference>
<dbReference type="KEGG" id="avc:NCTC10951_00048"/>